<reference evidence="5" key="1">
    <citation type="submission" date="2021-01" db="EMBL/GenBank/DDBJ databases">
        <authorList>
            <person name="Corre E."/>
            <person name="Pelletier E."/>
            <person name="Niang G."/>
            <person name="Scheremetjew M."/>
            <person name="Finn R."/>
            <person name="Kale V."/>
            <person name="Holt S."/>
            <person name="Cochrane G."/>
            <person name="Meng A."/>
            <person name="Brown T."/>
            <person name="Cohen L."/>
        </authorList>
    </citation>
    <scope>NUCLEOTIDE SEQUENCE</scope>
</reference>
<dbReference type="PANTHER" id="PTHR10660:SF2">
    <property type="entry name" value="LD45860P"/>
    <property type="match status" value="1"/>
</dbReference>
<dbReference type="GO" id="GO:0005654">
    <property type="term" value="C:nucleoplasm"/>
    <property type="evidence" value="ECO:0007669"/>
    <property type="project" value="TreeGrafter"/>
</dbReference>
<keyword evidence="2" id="KW-0647">Proteasome</keyword>
<evidence type="ECO:0000259" key="4">
    <source>
        <dbReference type="Pfam" id="PF02252"/>
    </source>
</evidence>
<dbReference type="InterPro" id="IPR036997">
    <property type="entry name" value="PA28_C_sf"/>
</dbReference>
<dbReference type="GO" id="GO:2000045">
    <property type="term" value="P:regulation of G1/S transition of mitotic cell cycle"/>
    <property type="evidence" value="ECO:0007669"/>
    <property type="project" value="TreeGrafter"/>
</dbReference>
<name>A0A7S1H463_9STRA</name>
<evidence type="ECO:0000256" key="1">
    <source>
        <dbReference type="ARBA" id="ARBA00005883"/>
    </source>
</evidence>
<dbReference type="GO" id="GO:0008537">
    <property type="term" value="C:proteasome activator complex"/>
    <property type="evidence" value="ECO:0007669"/>
    <property type="project" value="InterPro"/>
</dbReference>
<dbReference type="InterPro" id="IPR036252">
    <property type="entry name" value="Proteasome_activ_sf"/>
</dbReference>
<comment type="similarity">
    <text evidence="1">Belongs to the PA28 family.</text>
</comment>
<dbReference type="GO" id="GO:0061133">
    <property type="term" value="F:endopeptidase activator activity"/>
    <property type="evidence" value="ECO:0007669"/>
    <property type="project" value="TreeGrafter"/>
</dbReference>
<dbReference type="PANTHER" id="PTHR10660">
    <property type="entry name" value="PROTEASOME REGULATOR PA28"/>
    <property type="match status" value="1"/>
</dbReference>
<dbReference type="AlphaFoldDB" id="A0A7S1H463"/>
<feature type="compositionally biased region" description="Basic and acidic residues" evidence="3">
    <location>
        <begin position="146"/>
        <end position="170"/>
    </location>
</feature>
<protein>
    <recommendedName>
        <fullName evidence="4">Proteasome activator PA28 C-terminal domain-containing protein</fullName>
    </recommendedName>
</protein>
<dbReference type="InterPro" id="IPR009077">
    <property type="entry name" value="Proteasome_activ_PA28"/>
</dbReference>
<dbReference type="GO" id="GO:0005737">
    <property type="term" value="C:cytoplasm"/>
    <property type="evidence" value="ECO:0007669"/>
    <property type="project" value="TreeGrafter"/>
</dbReference>
<gene>
    <name evidence="5" type="ORF">TNIT0693_LOCUS1667</name>
</gene>
<dbReference type="Gene3D" id="1.20.120.180">
    <property type="entry name" value="Proteasome activator pa28, C-terminal domain"/>
    <property type="match status" value="1"/>
</dbReference>
<feature type="region of interest" description="Disordered" evidence="3">
    <location>
        <begin position="139"/>
        <end position="170"/>
    </location>
</feature>
<evidence type="ECO:0000256" key="3">
    <source>
        <dbReference type="SAM" id="MobiDB-lite"/>
    </source>
</evidence>
<proteinExistence type="inferred from homology"/>
<dbReference type="Pfam" id="PF02252">
    <property type="entry name" value="PA28_C"/>
    <property type="match status" value="1"/>
</dbReference>
<organism evidence="5">
    <name type="scientific">Thalassionema nitzschioides</name>
    <dbReference type="NCBI Taxonomy" id="33649"/>
    <lineage>
        <taxon>Eukaryota</taxon>
        <taxon>Sar</taxon>
        <taxon>Stramenopiles</taxon>
        <taxon>Ochrophyta</taxon>
        <taxon>Bacillariophyta</taxon>
        <taxon>Fragilariophyceae</taxon>
        <taxon>Fragilariophycidae</taxon>
        <taxon>Thalassionemales</taxon>
        <taxon>Thalassionemataceae</taxon>
        <taxon>Thalassionema</taxon>
    </lineage>
</organism>
<evidence type="ECO:0000256" key="2">
    <source>
        <dbReference type="ARBA" id="ARBA00022942"/>
    </source>
</evidence>
<sequence length="170" mass="18963">MSFEKYQTESLSKATLLKNNASNFLQNIESTFQQHFSIVKMSEAGRSYQTQELLQKNPVVIAALSASQDAVMQALDDFSNIEDYVTLHVPKMEDGNNFGVTVQLEALKQVQNSAEGLSKSLDELAKYYTARADAMDKLQLASENSSETKKEENDGKETKTTLTKETKMSC</sequence>
<dbReference type="InterPro" id="IPR003186">
    <property type="entry name" value="PA28_C"/>
</dbReference>
<dbReference type="SUPFAM" id="SSF47216">
    <property type="entry name" value="Proteasome activator"/>
    <property type="match status" value="1"/>
</dbReference>
<accession>A0A7S1H463</accession>
<feature type="domain" description="Proteasome activator PA28 C-terminal" evidence="4">
    <location>
        <begin position="54"/>
        <end position="138"/>
    </location>
</feature>
<dbReference type="GO" id="GO:0061136">
    <property type="term" value="P:regulation of proteasomal protein catabolic process"/>
    <property type="evidence" value="ECO:0007669"/>
    <property type="project" value="TreeGrafter"/>
</dbReference>
<dbReference type="EMBL" id="HBFY01004162">
    <property type="protein sequence ID" value="CAD8963178.1"/>
    <property type="molecule type" value="Transcribed_RNA"/>
</dbReference>
<evidence type="ECO:0000313" key="5">
    <source>
        <dbReference type="EMBL" id="CAD8963178.1"/>
    </source>
</evidence>